<comment type="caution">
    <text evidence="7">The sequence shown here is derived from an EMBL/GenBank/DDBJ whole genome shotgun (WGS) entry which is preliminary data.</text>
</comment>
<evidence type="ECO:0000256" key="1">
    <source>
        <dbReference type="ARBA" id="ARBA00004533"/>
    </source>
</evidence>
<keyword evidence="3" id="KW-0997">Cell inner membrane</keyword>
<keyword evidence="4 7" id="KW-0808">Transferase</keyword>
<dbReference type="RefSeq" id="WP_007001958.1">
    <property type="nucleotide sequence ID" value="NZ_GG770777.1"/>
</dbReference>
<evidence type="ECO:0000256" key="4">
    <source>
        <dbReference type="ARBA" id="ARBA00022679"/>
    </source>
</evidence>
<evidence type="ECO:0000313" key="7">
    <source>
        <dbReference type="EMBL" id="EFH10850.1"/>
    </source>
</evidence>
<sequence>ATGRHRAKLERAEAALACLRPELPEAERRDMALRNFIGVGRTMAEFACMGRLWREGRIAVRGRENIPGPNMVLALLHLGNWEAMNAAVTGLGLRGCSIYQPPSSPVQHRIAQRARRQAGNDAIQASVMAPRQAMRVLERGELVGIFLDEYKGGRVNAPRFGRPPGPGGNLALAARLAARAGVPVVPAYTLRESGREAGPRFTAHFLPPLRMSGELARDVAALEAFAERTIRAHLEQWFMLHVFRFDR</sequence>
<dbReference type="GO" id="GO:0005886">
    <property type="term" value="C:plasma membrane"/>
    <property type="evidence" value="ECO:0007669"/>
    <property type="project" value="UniProtKB-SubCell"/>
</dbReference>
<accession>D5RPB6</accession>
<dbReference type="GO" id="GO:0009247">
    <property type="term" value="P:glycolipid biosynthetic process"/>
    <property type="evidence" value="ECO:0007669"/>
    <property type="project" value="UniProtKB-ARBA"/>
</dbReference>
<keyword evidence="5" id="KW-0472">Membrane</keyword>
<reference evidence="7 8" key="1">
    <citation type="submission" date="2010-04" db="EMBL/GenBank/DDBJ databases">
        <authorList>
            <person name="Qin X."/>
            <person name="Bachman B."/>
            <person name="Battles P."/>
            <person name="Bell A."/>
            <person name="Bess C."/>
            <person name="Bickham C."/>
            <person name="Chaboub L."/>
            <person name="Chen D."/>
            <person name="Coyle M."/>
            <person name="Deiros D.R."/>
            <person name="Dinh H."/>
            <person name="Forbes L."/>
            <person name="Fowler G."/>
            <person name="Francisco L."/>
            <person name="Fu Q."/>
            <person name="Gubbala S."/>
            <person name="Hale W."/>
            <person name="Han Y."/>
            <person name="Hemphill L."/>
            <person name="Highlander S.K."/>
            <person name="Hirani K."/>
            <person name="Hogues M."/>
            <person name="Jackson L."/>
            <person name="Jakkamsetti A."/>
            <person name="Javaid M."/>
            <person name="Jiang H."/>
            <person name="Korchina V."/>
            <person name="Kovar C."/>
            <person name="Lara F."/>
            <person name="Lee S."/>
            <person name="Mata R."/>
            <person name="Mathew T."/>
            <person name="Moen C."/>
            <person name="Morales K."/>
            <person name="Munidasa M."/>
            <person name="Nazareth L."/>
            <person name="Ngo R."/>
            <person name="Nguyen L."/>
            <person name="Okwuonu G."/>
            <person name="Ongeri F."/>
            <person name="Patil S."/>
            <person name="Petrosino J."/>
            <person name="Pham C."/>
            <person name="Pham P."/>
            <person name="Pu L.-L."/>
            <person name="Puazo M."/>
            <person name="Raj R."/>
            <person name="Reid J."/>
            <person name="Rouhana J."/>
            <person name="Saada N."/>
            <person name="Shang Y."/>
            <person name="Simmons D."/>
            <person name="Thornton R."/>
            <person name="Warren J."/>
            <person name="Weissenberger G."/>
            <person name="Zhang J."/>
            <person name="Zhang L."/>
            <person name="Zhou C."/>
            <person name="Zhu D."/>
            <person name="Muzny D."/>
            <person name="Worley K."/>
            <person name="Gibbs R."/>
        </authorList>
    </citation>
    <scope>NUCLEOTIDE SEQUENCE [LARGE SCALE GENOMIC DNA]</scope>
    <source>
        <strain evidence="7 8">ATCC 49957</strain>
    </source>
</reference>
<evidence type="ECO:0000256" key="6">
    <source>
        <dbReference type="ARBA" id="ARBA00023315"/>
    </source>
</evidence>
<comment type="subcellular location">
    <subcellularLocation>
        <location evidence="1">Cell inner membrane</location>
    </subcellularLocation>
</comment>
<keyword evidence="8" id="KW-1185">Reference proteome</keyword>
<organism evidence="7 8">
    <name type="scientific">Pseudoroseomonas cervicalis ATCC 49957</name>
    <dbReference type="NCBI Taxonomy" id="525371"/>
    <lineage>
        <taxon>Bacteria</taxon>
        <taxon>Pseudomonadati</taxon>
        <taxon>Pseudomonadota</taxon>
        <taxon>Alphaproteobacteria</taxon>
        <taxon>Acetobacterales</taxon>
        <taxon>Roseomonadaceae</taxon>
        <taxon>Roseomonas</taxon>
    </lineage>
</organism>
<evidence type="ECO:0000256" key="2">
    <source>
        <dbReference type="ARBA" id="ARBA00022475"/>
    </source>
</evidence>
<dbReference type="Proteomes" id="UP000005324">
    <property type="component" value="Unassembled WGS sequence"/>
</dbReference>
<dbReference type="HOGENOM" id="CLU_1122153_0_0_5"/>
<dbReference type="EMBL" id="ADVL01000626">
    <property type="protein sequence ID" value="EFH10850.1"/>
    <property type="molecule type" value="Genomic_DNA"/>
</dbReference>
<keyword evidence="6 7" id="KW-0012">Acyltransferase</keyword>
<dbReference type="PANTHER" id="PTHR30606">
    <property type="entry name" value="LIPID A BIOSYNTHESIS LAUROYL ACYLTRANSFERASE"/>
    <property type="match status" value="1"/>
</dbReference>
<proteinExistence type="predicted"/>
<dbReference type="PANTHER" id="PTHR30606:SF10">
    <property type="entry name" value="PHOSPHATIDYLINOSITOL MANNOSIDE ACYLTRANSFERASE"/>
    <property type="match status" value="1"/>
</dbReference>
<evidence type="ECO:0000256" key="5">
    <source>
        <dbReference type="ARBA" id="ARBA00023136"/>
    </source>
</evidence>
<feature type="non-terminal residue" evidence="7">
    <location>
        <position position="1"/>
    </location>
</feature>
<dbReference type="GO" id="GO:0016746">
    <property type="term" value="F:acyltransferase activity"/>
    <property type="evidence" value="ECO:0007669"/>
    <property type="project" value="UniProtKB-KW"/>
</dbReference>
<dbReference type="Pfam" id="PF03279">
    <property type="entry name" value="Lip_A_acyltrans"/>
    <property type="match status" value="1"/>
</dbReference>
<protein>
    <submittedName>
        <fullName evidence="7">Lipid A biosynthesis (KDO)2-(Lauroyl)-lipid IVA acyltransferase</fullName>
    </submittedName>
</protein>
<name>D5RPB6_9PROT</name>
<evidence type="ECO:0000256" key="3">
    <source>
        <dbReference type="ARBA" id="ARBA00022519"/>
    </source>
</evidence>
<keyword evidence="2" id="KW-1003">Cell membrane</keyword>
<dbReference type="AlphaFoldDB" id="D5RPB6"/>
<dbReference type="OrthoDB" id="7463125at2"/>
<gene>
    <name evidence="7" type="ORF">HMPREF0731_2927</name>
</gene>
<dbReference type="InterPro" id="IPR004960">
    <property type="entry name" value="LipA_acyltrans"/>
</dbReference>
<dbReference type="CDD" id="cd07984">
    <property type="entry name" value="LPLAT_LABLAT-like"/>
    <property type="match status" value="1"/>
</dbReference>
<evidence type="ECO:0000313" key="8">
    <source>
        <dbReference type="Proteomes" id="UP000005324"/>
    </source>
</evidence>